<dbReference type="SUPFAM" id="SSF47203">
    <property type="entry name" value="Acyl-CoA dehydrogenase C-terminal domain-like"/>
    <property type="match status" value="1"/>
</dbReference>
<evidence type="ECO:0000313" key="7">
    <source>
        <dbReference type="Proteomes" id="UP000010467"/>
    </source>
</evidence>
<sequence length="392" mass="40840">MSLLAHLDLTFREEQFLTLARQLARAAHPFIEQAEREGELPTAVIQAIKASGYAALTVSQDVGGSGASLHEFALAQECLGRTDASLALIVAMNGHVLGSAAEGALWPEALYRKVAQATVSRGALINSLASEPELGSPSRGGLPRTRAQAVPDGWRLQGRKTWSTGAPALDFLVVTASVGEGDAARTERFLVAADAPGVKIVRTWGDGLALRGSSSHDVVFEDVFVPGEHHIPAGPVSPGSSAWFWTAVAATYLGVGEGALDALVHHAHQRVPTALGRPIATLPAIRSAVGQIELELAAAQALLFRATRAWSGAPSRRPDLLPALAAAKHAATNAAVRAGDLALRAAGGAGLAASLPLERFFRDARAGLMHPPADEAALQLIGSARLDEGHKH</sequence>
<dbReference type="InterPro" id="IPR013107">
    <property type="entry name" value="Acyl-CoA_DH_C"/>
</dbReference>
<name>K9ZXY5_DEIPD</name>
<dbReference type="InterPro" id="IPR046373">
    <property type="entry name" value="Acyl-CoA_Oxase/DH_mid-dom_sf"/>
</dbReference>
<dbReference type="AlphaFoldDB" id="K9ZXY5"/>
<evidence type="ECO:0000259" key="5">
    <source>
        <dbReference type="Pfam" id="PF08028"/>
    </source>
</evidence>
<dbReference type="PATRIC" id="fig|937777.3.peg.967"/>
<evidence type="ECO:0000313" key="6">
    <source>
        <dbReference type="EMBL" id="AFZ66528.1"/>
    </source>
</evidence>
<dbReference type="Gene3D" id="1.20.140.10">
    <property type="entry name" value="Butyryl-CoA Dehydrogenase, subunit A, domain 3"/>
    <property type="match status" value="1"/>
</dbReference>
<dbReference type="GO" id="GO:0050660">
    <property type="term" value="F:flavin adenine dinucleotide binding"/>
    <property type="evidence" value="ECO:0007669"/>
    <property type="project" value="InterPro"/>
</dbReference>
<dbReference type="InterPro" id="IPR009100">
    <property type="entry name" value="AcylCoA_DH/oxidase_NM_dom_sf"/>
</dbReference>
<dbReference type="CDD" id="cd00567">
    <property type="entry name" value="ACAD"/>
    <property type="match status" value="1"/>
</dbReference>
<dbReference type="Gene3D" id="1.10.540.10">
    <property type="entry name" value="Acyl-CoA dehydrogenase/oxidase, N-terminal domain"/>
    <property type="match status" value="1"/>
</dbReference>
<gene>
    <name evidence="6" type="ordered locus">Deipe_0960</name>
</gene>
<dbReference type="Pfam" id="PF02770">
    <property type="entry name" value="Acyl-CoA_dh_M"/>
    <property type="match status" value="1"/>
</dbReference>
<dbReference type="Proteomes" id="UP000010467">
    <property type="component" value="Chromosome"/>
</dbReference>
<dbReference type="RefSeq" id="WP_015234838.1">
    <property type="nucleotide sequence ID" value="NC_019793.1"/>
</dbReference>
<keyword evidence="1" id="KW-0285">Flavoprotein</keyword>
<evidence type="ECO:0000256" key="1">
    <source>
        <dbReference type="ARBA" id="ARBA00022630"/>
    </source>
</evidence>
<feature type="domain" description="Acyl-CoA dehydrogenase C-terminal" evidence="5">
    <location>
        <begin position="248"/>
        <end position="370"/>
    </location>
</feature>
<dbReference type="PIRSF" id="PIRSF016578">
    <property type="entry name" value="HsaA"/>
    <property type="match status" value="1"/>
</dbReference>
<dbReference type="Pfam" id="PF08028">
    <property type="entry name" value="Acyl-CoA_dh_2"/>
    <property type="match status" value="1"/>
</dbReference>
<organism evidence="6 7">
    <name type="scientific">Deinococcus peraridilitoris (strain DSM 19664 / LMG 22246 / CIP 109416 / KR-200)</name>
    <dbReference type="NCBI Taxonomy" id="937777"/>
    <lineage>
        <taxon>Bacteria</taxon>
        <taxon>Thermotogati</taxon>
        <taxon>Deinococcota</taxon>
        <taxon>Deinococci</taxon>
        <taxon>Deinococcales</taxon>
        <taxon>Deinococcaceae</taxon>
        <taxon>Deinococcus</taxon>
    </lineage>
</organism>
<dbReference type="SUPFAM" id="SSF56645">
    <property type="entry name" value="Acyl-CoA dehydrogenase NM domain-like"/>
    <property type="match status" value="1"/>
</dbReference>
<dbReference type="eggNOG" id="COG1960">
    <property type="taxonomic scope" value="Bacteria"/>
</dbReference>
<dbReference type="PANTHER" id="PTHR43884">
    <property type="entry name" value="ACYL-COA DEHYDROGENASE"/>
    <property type="match status" value="1"/>
</dbReference>
<evidence type="ECO:0000256" key="2">
    <source>
        <dbReference type="ARBA" id="ARBA00023002"/>
    </source>
</evidence>
<evidence type="ECO:0000259" key="3">
    <source>
        <dbReference type="Pfam" id="PF02770"/>
    </source>
</evidence>
<dbReference type="HOGENOM" id="CLU_018204_3_2_0"/>
<accession>K9ZXY5</accession>
<dbReference type="GO" id="GO:0003995">
    <property type="term" value="F:acyl-CoA dehydrogenase activity"/>
    <property type="evidence" value="ECO:0007669"/>
    <property type="project" value="TreeGrafter"/>
</dbReference>
<protein>
    <submittedName>
        <fullName evidence="6">Acyl-CoA dehydrogenase</fullName>
    </submittedName>
</protein>
<reference evidence="7" key="1">
    <citation type="submission" date="2012-03" db="EMBL/GenBank/DDBJ databases">
        <title>Complete sequence of chromosome of Deinococcus peraridilitoris DSM 19664.</title>
        <authorList>
            <person name="Lucas S."/>
            <person name="Copeland A."/>
            <person name="Lapidus A."/>
            <person name="Glavina del Rio T."/>
            <person name="Dalin E."/>
            <person name="Tice H."/>
            <person name="Bruce D."/>
            <person name="Goodwin L."/>
            <person name="Pitluck S."/>
            <person name="Peters L."/>
            <person name="Mikhailova N."/>
            <person name="Lu M."/>
            <person name="Kyrpides N."/>
            <person name="Mavromatis K."/>
            <person name="Ivanova N."/>
            <person name="Brettin T."/>
            <person name="Detter J.C."/>
            <person name="Han C."/>
            <person name="Larimer F."/>
            <person name="Land M."/>
            <person name="Hauser L."/>
            <person name="Markowitz V."/>
            <person name="Cheng J.-F."/>
            <person name="Hugenholtz P."/>
            <person name="Woyke T."/>
            <person name="Wu D."/>
            <person name="Pukall R."/>
            <person name="Steenblock K."/>
            <person name="Brambilla E."/>
            <person name="Klenk H.-P."/>
            <person name="Eisen J.A."/>
        </authorList>
    </citation>
    <scope>NUCLEOTIDE SEQUENCE [LARGE SCALE GENOMIC DNA]</scope>
    <source>
        <strain evidence="7">DSM 19664 / LMG 22246 / CIP 109416 / KR-200</strain>
    </source>
</reference>
<feature type="domain" description="Acyl-CoA oxidase/dehydrogenase middle" evidence="3">
    <location>
        <begin position="129"/>
        <end position="223"/>
    </location>
</feature>
<dbReference type="KEGG" id="dpd:Deipe_0960"/>
<keyword evidence="7" id="KW-1185">Reference proteome</keyword>
<dbReference type="PANTHER" id="PTHR43884:SF25">
    <property type="entry name" value="ACYL-COA DEHYDROGENASE YDBM-RELATED"/>
    <property type="match status" value="1"/>
</dbReference>
<dbReference type="InterPro" id="IPR037069">
    <property type="entry name" value="AcylCoA_DH/ox_N_sf"/>
</dbReference>
<dbReference type="Pfam" id="PF02771">
    <property type="entry name" value="Acyl-CoA_dh_N"/>
    <property type="match status" value="1"/>
</dbReference>
<dbReference type="STRING" id="937777.Deipe_0960"/>
<evidence type="ECO:0000259" key="4">
    <source>
        <dbReference type="Pfam" id="PF02771"/>
    </source>
</evidence>
<dbReference type="InterPro" id="IPR036250">
    <property type="entry name" value="AcylCo_DH-like_C"/>
</dbReference>
<proteinExistence type="predicted"/>
<dbReference type="InterPro" id="IPR006091">
    <property type="entry name" value="Acyl-CoA_Oxase/DH_mid-dom"/>
</dbReference>
<feature type="domain" description="Acyl-CoA dehydrogenase/oxidase N-terminal" evidence="4">
    <location>
        <begin position="13"/>
        <end position="96"/>
    </location>
</feature>
<keyword evidence="2" id="KW-0560">Oxidoreductase</keyword>
<dbReference type="InterPro" id="IPR013786">
    <property type="entry name" value="AcylCoA_DH/ox_N"/>
</dbReference>
<dbReference type="Gene3D" id="2.40.110.10">
    <property type="entry name" value="Butyryl-CoA Dehydrogenase, subunit A, domain 2"/>
    <property type="match status" value="1"/>
</dbReference>
<dbReference type="EMBL" id="CP003382">
    <property type="protein sequence ID" value="AFZ66528.1"/>
    <property type="molecule type" value="Genomic_DNA"/>
</dbReference>